<dbReference type="Pfam" id="PF04977">
    <property type="entry name" value="DivIC"/>
    <property type="match status" value="1"/>
</dbReference>
<dbReference type="PANTHER" id="PTHR40027:SF1">
    <property type="entry name" value="CELL DIVISION PROTEIN DIVIC"/>
    <property type="match status" value="1"/>
</dbReference>
<name>A0ABT2WFV9_9BACI</name>
<evidence type="ECO:0000256" key="1">
    <source>
        <dbReference type="SAM" id="Coils"/>
    </source>
</evidence>
<gene>
    <name evidence="3" type="ORF">OEV82_07720</name>
</gene>
<organism evidence="3 4">
    <name type="scientific">Pallidibacillus thermolactis</name>
    <dbReference type="NCBI Taxonomy" id="251051"/>
    <lineage>
        <taxon>Bacteria</taxon>
        <taxon>Bacillati</taxon>
        <taxon>Bacillota</taxon>
        <taxon>Bacilli</taxon>
        <taxon>Bacillales</taxon>
        <taxon>Bacillaceae</taxon>
        <taxon>Pallidibacillus</taxon>
    </lineage>
</organism>
<protein>
    <submittedName>
        <fullName evidence="3">Septum formation initiator family protein</fullName>
    </submittedName>
</protein>
<feature type="coiled-coil region" evidence="1">
    <location>
        <begin position="55"/>
        <end position="96"/>
    </location>
</feature>
<keyword evidence="2" id="KW-1133">Transmembrane helix</keyword>
<dbReference type="InterPro" id="IPR039076">
    <property type="entry name" value="DivIC"/>
</dbReference>
<keyword evidence="2" id="KW-0812">Transmembrane</keyword>
<dbReference type="EMBL" id="JAOUSE010000018">
    <property type="protein sequence ID" value="MCU9594341.1"/>
    <property type="molecule type" value="Genomic_DNA"/>
</dbReference>
<evidence type="ECO:0000313" key="3">
    <source>
        <dbReference type="EMBL" id="MCU9594341.1"/>
    </source>
</evidence>
<accession>A0ABT2WFV9</accession>
<feature type="transmembrane region" description="Helical" evidence="2">
    <location>
        <begin position="37"/>
        <end position="55"/>
    </location>
</feature>
<dbReference type="RefSeq" id="WP_173657969.1">
    <property type="nucleotide sequence ID" value="NZ_JAOUSE010000018.1"/>
</dbReference>
<keyword evidence="4" id="KW-1185">Reference proteome</keyword>
<dbReference type="InterPro" id="IPR007060">
    <property type="entry name" value="FtsL/DivIC"/>
</dbReference>
<reference evidence="3 4" key="1">
    <citation type="submission" date="2022-10" db="EMBL/GenBank/DDBJ databases">
        <title>Description of Fervidibacillus gen. nov. in the family Fervidibacillaceae fam. nov. with two species, Fervidibacillus albus sp. nov., and Fervidibacillus halotolerans sp. nov., isolated from tidal flat sediments.</title>
        <authorList>
            <person name="Kwon K.K."/>
            <person name="Yang S.-H."/>
        </authorList>
    </citation>
    <scope>NUCLEOTIDE SEQUENCE [LARGE SCALE GENOMIC DNA]</scope>
    <source>
        <strain evidence="3 4">DSM 23332</strain>
    </source>
</reference>
<evidence type="ECO:0000313" key="4">
    <source>
        <dbReference type="Proteomes" id="UP001208656"/>
    </source>
</evidence>
<sequence>MSSNNKRVPIVNQSYMNEKKEQKLIERRKKKGLIRRLTVFSIFACIVIVSFTLTLKLQRETLNEKQSKLNDLQVQSEELEQEKKTLQHEIKKLQDDEYIGKYVRQEYYLSDEGEVIFTIPDEEKEDEKTDETVD</sequence>
<evidence type="ECO:0000256" key="2">
    <source>
        <dbReference type="SAM" id="Phobius"/>
    </source>
</evidence>
<proteinExistence type="predicted"/>
<comment type="caution">
    <text evidence="3">The sequence shown here is derived from an EMBL/GenBank/DDBJ whole genome shotgun (WGS) entry which is preliminary data.</text>
</comment>
<dbReference type="PANTHER" id="PTHR40027">
    <property type="entry name" value="CELL DIVISION PROTEIN DIVIC"/>
    <property type="match status" value="1"/>
</dbReference>
<keyword evidence="2" id="KW-0472">Membrane</keyword>
<keyword evidence="1" id="KW-0175">Coiled coil</keyword>
<dbReference type="Proteomes" id="UP001208656">
    <property type="component" value="Unassembled WGS sequence"/>
</dbReference>